<evidence type="ECO:0000256" key="2">
    <source>
        <dbReference type="ARBA" id="ARBA00013194"/>
    </source>
</evidence>
<proteinExistence type="predicted"/>
<dbReference type="PANTHER" id="PTHR43811:SF19">
    <property type="entry name" value="39 KDA FK506-BINDING NUCLEAR PROTEIN"/>
    <property type="match status" value="1"/>
</dbReference>
<keyword evidence="4 5" id="KW-0413">Isomerase</keyword>
<keyword evidence="3 5" id="KW-0697">Rotamase</keyword>
<protein>
    <recommendedName>
        <fullName evidence="2 5">peptidylprolyl isomerase</fullName>
        <ecNumber evidence="2 5">5.2.1.8</ecNumber>
    </recommendedName>
</protein>
<dbReference type="InterPro" id="IPR001179">
    <property type="entry name" value="PPIase_FKBP_dom"/>
</dbReference>
<organism evidence="7">
    <name type="scientific">Bigelowiella natans</name>
    <name type="common">Pedinomonas minutissima</name>
    <name type="synonym">Chlorarachnion sp. (strain CCMP621)</name>
    <dbReference type="NCBI Taxonomy" id="227086"/>
    <lineage>
        <taxon>Eukaryota</taxon>
        <taxon>Sar</taxon>
        <taxon>Rhizaria</taxon>
        <taxon>Cercozoa</taxon>
        <taxon>Chlorarachniophyceae</taxon>
        <taxon>Bigelowiella</taxon>
    </lineage>
</organism>
<dbReference type="AlphaFoldDB" id="A0A7S2P804"/>
<reference evidence="7" key="1">
    <citation type="submission" date="2021-01" db="EMBL/GenBank/DDBJ databases">
        <authorList>
            <person name="Corre E."/>
            <person name="Pelletier E."/>
            <person name="Niang G."/>
            <person name="Scheremetjew M."/>
            <person name="Finn R."/>
            <person name="Kale V."/>
            <person name="Holt S."/>
            <person name="Cochrane G."/>
            <person name="Meng A."/>
            <person name="Brown T."/>
            <person name="Cohen L."/>
        </authorList>
    </citation>
    <scope>NUCLEOTIDE SEQUENCE</scope>
    <source>
        <strain evidence="7">CCMP1258.1</strain>
    </source>
</reference>
<comment type="catalytic activity">
    <reaction evidence="1 5">
        <text>[protein]-peptidylproline (omega=180) = [protein]-peptidylproline (omega=0)</text>
        <dbReference type="Rhea" id="RHEA:16237"/>
        <dbReference type="Rhea" id="RHEA-COMP:10747"/>
        <dbReference type="Rhea" id="RHEA-COMP:10748"/>
        <dbReference type="ChEBI" id="CHEBI:83833"/>
        <dbReference type="ChEBI" id="CHEBI:83834"/>
        <dbReference type="EC" id="5.2.1.8"/>
    </reaction>
</comment>
<evidence type="ECO:0000256" key="5">
    <source>
        <dbReference type="PROSITE-ProRule" id="PRU00277"/>
    </source>
</evidence>
<gene>
    <name evidence="7" type="ORF">BIGN1055_LOCUS1325</name>
</gene>
<dbReference type="SUPFAM" id="SSF54534">
    <property type="entry name" value="FKBP-like"/>
    <property type="match status" value="1"/>
</dbReference>
<feature type="domain" description="PPIase FKBP-type" evidence="6">
    <location>
        <begin position="21"/>
        <end position="111"/>
    </location>
</feature>
<dbReference type="PANTHER" id="PTHR43811">
    <property type="entry name" value="FKBP-TYPE PEPTIDYL-PROLYL CIS-TRANS ISOMERASE FKPA"/>
    <property type="match status" value="1"/>
</dbReference>
<dbReference type="InterPro" id="IPR046357">
    <property type="entry name" value="PPIase_dom_sf"/>
</dbReference>
<evidence type="ECO:0000259" key="6">
    <source>
        <dbReference type="PROSITE" id="PS50059"/>
    </source>
</evidence>
<evidence type="ECO:0000256" key="3">
    <source>
        <dbReference type="ARBA" id="ARBA00023110"/>
    </source>
</evidence>
<evidence type="ECO:0000256" key="1">
    <source>
        <dbReference type="ARBA" id="ARBA00000971"/>
    </source>
</evidence>
<dbReference type="Pfam" id="PF00254">
    <property type="entry name" value="FKBP_C"/>
    <property type="match status" value="1"/>
</dbReference>
<evidence type="ECO:0000256" key="4">
    <source>
        <dbReference type="ARBA" id="ARBA00023235"/>
    </source>
</evidence>
<evidence type="ECO:0000313" key="7">
    <source>
        <dbReference type="EMBL" id="CAD9581603.1"/>
    </source>
</evidence>
<accession>A0A7S2P804</accession>
<dbReference type="EMBL" id="HBHA01002065">
    <property type="protein sequence ID" value="CAD9581603.1"/>
    <property type="molecule type" value="Transcribed_RNA"/>
</dbReference>
<dbReference type="Gene3D" id="3.10.50.40">
    <property type="match status" value="1"/>
</dbReference>
<sequence length="115" mass="12486">MDSGISYIDTHIGNGRIAQEGDKVQVHYSLAGEDRRVVLDTRNFGFEPSIFYIGDGTVIPGLEQGVIGMAEGGNRTLRIPPELGYQKHELPDGLVDKMKPIFMAVTLKSLGIGAK</sequence>
<name>A0A7S2P804_BIGNA</name>
<dbReference type="GO" id="GO:0003755">
    <property type="term" value="F:peptidyl-prolyl cis-trans isomerase activity"/>
    <property type="evidence" value="ECO:0007669"/>
    <property type="project" value="UniProtKB-KW"/>
</dbReference>
<dbReference type="EC" id="5.2.1.8" evidence="2 5"/>
<dbReference type="PROSITE" id="PS50059">
    <property type="entry name" value="FKBP_PPIASE"/>
    <property type="match status" value="1"/>
</dbReference>